<dbReference type="Proteomes" id="UP000264800">
    <property type="component" value="Unplaced"/>
</dbReference>
<dbReference type="PROSITE" id="PS50954">
    <property type="entry name" value="LEM"/>
    <property type="match status" value="1"/>
</dbReference>
<dbReference type="RefSeq" id="XP_017268802.1">
    <property type="nucleotide sequence ID" value="XM_017413313.3"/>
</dbReference>
<dbReference type="Gene3D" id="1.25.40.20">
    <property type="entry name" value="Ankyrin repeat-containing domain"/>
    <property type="match status" value="1"/>
</dbReference>
<feature type="domain" description="LEM" evidence="3">
    <location>
        <begin position="890"/>
        <end position="934"/>
    </location>
</feature>
<feature type="region of interest" description="Disordered" evidence="2">
    <location>
        <begin position="293"/>
        <end position="314"/>
    </location>
</feature>
<evidence type="ECO:0000259" key="3">
    <source>
        <dbReference type="PROSITE" id="PS50954"/>
    </source>
</evidence>
<feature type="repeat" description="ANK" evidence="1">
    <location>
        <begin position="76"/>
        <end position="108"/>
    </location>
</feature>
<feature type="repeat" description="ANK" evidence="1">
    <location>
        <begin position="40"/>
        <end position="75"/>
    </location>
</feature>
<evidence type="ECO:0000256" key="1">
    <source>
        <dbReference type="PROSITE-ProRule" id="PRU00023"/>
    </source>
</evidence>
<accession>A0A3Q3FBD7</accession>
<dbReference type="CTD" id="126549"/>
<dbReference type="GO" id="GO:0005737">
    <property type="term" value="C:cytoplasm"/>
    <property type="evidence" value="ECO:0007669"/>
    <property type="project" value="TreeGrafter"/>
</dbReference>
<dbReference type="PANTHER" id="PTHR46427">
    <property type="entry name" value="ANKYRIN REPEAT AND LEM DOMAIN-CONTAINING PROTEIN 1"/>
    <property type="match status" value="1"/>
</dbReference>
<feature type="region of interest" description="Disordered" evidence="2">
    <location>
        <begin position="739"/>
        <end position="787"/>
    </location>
</feature>
<dbReference type="PROSITE" id="PS50297">
    <property type="entry name" value="ANK_REP_REGION"/>
    <property type="match status" value="2"/>
</dbReference>
<dbReference type="OMA" id="VFCRESS"/>
<dbReference type="GeneTree" id="ENSGT00510000049316"/>
<dbReference type="AlphaFoldDB" id="A0A3Q3FBD7"/>
<dbReference type="InterPro" id="IPR036770">
    <property type="entry name" value="Ankyrin_rpt-contain_sf"/>
</dbReference>
<dbReference type="SUPFAM" id="SSF48403">
    <property type="entry name" value="Ankyrin repeat"/>
    <property type="match status" value="1"/>
</dbReference>
<dbReference type="Ensembl" id="ENSKMAT00000010839.1">
    <property type="protein sequence ID" value="ENSKMAP00000010677.1"/>
    <property type="gene ID" value="ENSKMAG00000008016.1"/>
</dbReference>
<dbReference type="Gene3D" id="1.10.720.40">
    <property type="match status" value="1"/>
</dbReference>
<dbReference type="InterPro" id="IPR034998">
    <property type="entry name" value="ANKLE1"/>
</dbReference>
<dbReference type="OrthoDB" id="1601181at2759"/>
<feature type="region of interest" description="Disordered" evidence="2">
    <location>
        <begin position="371"/>
        <end position="418"/>
    </location>
</feature>
<protein>
    <submittedName>
        <fullName evidence="4">Zgc:85936</fullName>
    </submittedName>
</protein>
<feature type="region of interest" description="Disordered" evidence="2">
    <location>
        <begin position="576"/>
        <end position="634"/>
    </location>
</feature>
<dbReference type="Pfam" id="PF03020">
    <property type="entry name" value="LEM"/>
    <property type="match status" value="1"/>
</dbReference>
<feature type="region of interest" description="Disordered" evidence="2">
    <location>
        <begin position="493"/>
        <end position="517"/>
    </location>
</feature>
<dbReference type="Pfam" id="PF12796">
    <property type="entry name" value="Ank_2"/>
    <property type="match status" value="1"/>
</dbReference>
<sequence length="1161" mass="129457">MDRNKKRLASQLCAAVNDGDPRCVQLLLTKGANPDLVGAKGVAAIHLAVGKETEKNIRCLKMLLQYGADPNVRSSEGLTPLHVAALWGCYQNLKLLLINGGNPKIKDNEGNTPRQLAEQQENQKCAHLLQEYQASSSDTEEEDLPQFQYSVFSDQTDMSNYPGSDYSFSSHSSRISGFGEDPLSSTRLSSLFNLSNVNVMPSCRGLSFNRPHGTSLLSSTRLSAVGPAVTMSAPKEDPLGSEGMLTAKANEHVASSKISPSKRDAFPELSCRRRPSWKSVSFRNIDEYFPVFSPESSKKSVDGEGSPNTSTLPFDFSEYSDFLDPERMATVLPKQSIDVTSPDHVFVYCRENSESTEKDLEKTVVSHCTLEVSDDELDGQNDREPQGNPPEPRAHTHVASSSSGTGGSRYSSCDSDHYTSCVDASSDPGRLYFPSAEVESNKKASSDSSNEFPRENENILPAQAELKMSSKLESAEPLPALLDKLTLSEEEHPKNNVFGTGSGSVMNRSNKEDTKQESIFKSDETEVLEENDRLLFTPSPFVTGRTRSRLSRCSMRTSRTPESMLISSSLFDDTLPTPFRTFRQTPRCQSSERCYDSPRTPSYTLDNSWRNKEGNSLSSDGQDTQSSTFKAPSVSHSQADTLILTKSVTDSVDDSQASNDTVILDKYQDNSLDAYEKNLAEIILAVRAQGKDPWEDKGFLTDDLTSADEAATKGNVNDDSAKELQDGLKNKDVWITEDCGSQSDSVSSSSTSSCFSPKRSREDSDLPYTPGTGCTPRYSMSRLSTSHRPQRLADLSFTPGGRPLIQDLDEPVEYLYTDTEQGHKLIETHVPPTTDTSLSSSMSTTGNEETVLYDWRSLQAEMKSDKNKENLHCEKVAPKKVNSNSEKNLLPEIRGITDKELRLRLVELGESPGPISGRTRPTYMRRLCRLLHESNSNRQQNKIPLDQPQTVNLGYSLELCRALQTLQLPDCQADEQALSQQFDQPDQNRKWREGIIKSSFNYLLLDPRVTKNLPFRSQSTSPHECFQSFIHAIFYVGKGKRSRPYSHLYEALEYYRGDKTSKKLCPKVQHILEVWGAGQGVVSLHCFQNVIPVEAYTREACMVEAIGLKMLTNQKRGDFYGVVSNWEMRRKRELGIHLLYRAMQIFLAEGERQLRPADIRQ</sequence>
<dbReference type="InterPro" id="IPR011015">
    <property type="entry name" value="LEM/LEM-like_dom_sf"/>
</dbReference>
<dbReference type="CDD" id="cd12934">
    <property type="entry name" value="LEM"/>
    <property type="match status" value="1"/>
</dbReference>
<feature type="compositionally biased region" description="Polar residues" evidence="2">
    <location>
        <begin position="497"/>
        <end position="508"/>
    </location>
</feature>
<proteinExistence type="predicted"/>
<dbReference type="SUPFAM" id="SSF63451">
    <property type="entry name" value="LEM domain"/>
    <property type="match status" value="1"/>
</dbReference>
<evidence type="ECO:0000313" key="4">
    <source>
        <dbReference type="Ensembl" id="ENSKMAP00000010677.1"/>
    </source>
</evidence>
<evidence type="ECO:0000313" key="5">
    <source>
        <dbReference type="Proteomes" id="UP000264800"/>
    </source>
</evidence>
<dbReference type="PROSITE" id="PS50088">
    <property type="entry name" value="ANK_REPEAT"/>
    <property type="match status" value="2"/>
</dbReference>
<feature type="compositionally biased region" description="Polar residues" evidence="2">
    <location>
        <begin position="599"/>
        <end position="634"/>
    </location>
</feature>
<reference evidence="4" key="2">
    <citation type="submission" date="2025-09" db="UniProtKB">
        <authorList>
            <consortium name="Ensembl"/>
        </authorList>
    </citation>
    <scope>IDENTIFICATION</scope>
</reference>
<dbReference type="GO" id="GO:0000724">
    <property type="term" value="P:double-strand break repair via homologous recombination"/>
    <property type="evidence" value="ECO:0007669"/>
    <property type="project" value="TreeGrafter"/>
</dbReference>
<dbReference type="SMART" id="SM00540">
    <property type="entry name" value="LEM"/>
    <property type="match status" value="1"/>
</dbReference>
<name>A0A3Q3FBD7_KRYMA</name>
<reference evidence="4" key="1">
    <citation type="submission" date="2025-08" db="UniProtKB">
        <authorList>
            <consortium name="Ensembl"/>
        </authorList>
    </citation>
    <scope>IDENTIFICATION</scope>
</reference>
<evidence type="ECO:0000256" key="2">
    <source>
        <dbReference type="SAM" id="MobiDB-lite"/>
    </source>
</evidence>
<dbReference type="GeneID" id="108234261"/>
<feature type="compositionally biased region" description="Polar residues" evidence="2">
    <location>
        <begin position="582"/>
        <end position="592"/>
    </location>
</feature>
<keyword evidence="1" id="KW-0040">ANK repeat</keyword>
<dbReference type="InterPro" id="IPR002110">
    <property type="entry name" value="Ankyrin_rpt"/>
</dbReference>
<organism evidence="4 5">
    <name type="scientific">Kryptolebias marmoratus</name>
    <name type="common">Mangrove killifish</name>
    <name type="synonym">Rivulus marmoratus</name>
    <dbReference type="NCBI Taxonomy" id="37003"/>
    <lineage>
        <taxon>Eukaryota</taxon>
        <taxon>Metazoa</taxon>
        <taxon>Chordata</taxon>
        <taxon>Craniata</taxon>
        <taxon>Vertebrata</taxon>
        <taxon>Euteleostomi</taxon>
        <taxon>Actinopterygii</taxon>
        <taxon>Neopterygii</taxon>
        <taxon>Teleostei</taxon>
        <taxon>Neoteleostei</taxon>
        <taxon>Acanthomorphata</taxon>
        <taxon>Ovalentaria</taxon>
        <taxon>Atherinomorphae</taxon>
        <taxon>Cyprinodontiformes</taxon>
        <taxon>Rivulidae</taxon>
        <taxon>Kryptolebias</taxon>
    </lineage>
</organism>
<feature type="compositionally biased region" description="Low complexity" evidence="2">
    <location>
        <begin position="400"/>
        <end position="412"/>
    </location>
</feature>
<dbReference type="SMART" id="SM00248">
    <property type="entry name" value="ANK"/>
    <property type="match status" value="4"/>
</dbReference>
<dbReference type="STRING" id="37003.ENSKMAP00000010677"/>
<keyword evidence="5" id="KW-1185">Reference proteome</keyword>
<dbReference type="GO" id="GO:0000712">
    <property type="term" value="P:resolution of meiotic recombination intermediates"/>
    <property type="evidence" value="ECO:0007669"/>
    <property type="project" value="TreeGrafter"/>
</dbReference>
<dbReference type="Pfam" id="PF22945">
    <property type="entry name" value="LEM-3_GIY-YIG"/>
    <property type="match status" value="1"/>
</dbReference>
<dbReference type="KEGG" id="kmr:108234261"/>
<feature type="compositionally biased region" description="Low complexity" evidence="2">
    <location>
        <begin position="741"/>
        <end position="757"/>
    </location>
</feature>
<dbReference type="InterPro" id="IPR003887">
    <property type="entry name" value="LEM_dom"/>
</dbReference>
<dbReference type="CDD" id="cd10454">
    <property type="entry name" value="GIY-YIG_COG3680_Meta"/>
    <property type="match status" value="1"/>
</dbReference>
<feature type="region of interest" description="Disordered" evidence="2">
    <location>
        <begin position="432"/>
        <end position="455"/>
    </location>
</feature>
<dbReference type="GO" id="GO:0004520">
    <property type="term" value="F:DNA endonuclease activity"/>
    <property type="evidence" value="ECO:0007669"/>
    <property type="project" value="TreeGrafter"/>
</dbReference>
<dbReference type="PANTHER" id="PTHR46427:SF1">
    <property type="entry name" value="ANKYRIN REPEAT AND LEM DOMAIN-CONTAINING PROTEIN 1"/>
    <property type="match status" value="1"/>
</dbReference>
<dbReference type="GO" id="GO:0005654">
    <property type="term" value="C:nucleoplasm"/>
    <property type="evidence" value="ECO:0007669"/>
    <property type="project" value="TreeGrafter"/>
</dbReference>